<dbReference type="Proteomes" id="UP000318483">
    <property type="component" value="Plasmid unnamed3"/>
</dbReference>
<protein>
    <submittedName>
        <fullName evidence="4">Sugar ABC transporter substrate-binding protein</fullName>
    </submittedName>
</protein>
<sequence>MTRYMWRGASASAIALMFAGTAGTAIAQDLTMWARDSGAALTERVVDRWNEEHPDQQVELTIIPSNEMVTKFVTAATSGSVPDLLSLDLIFAPPFMRAGFFEDVTDQVTANPAWENTVQAHRDLATYDDRFYGVPFTPENSILIYNKDLFEQAGLDPEDPPSTTDEILEAARAIDALGDDVYGFYFSGACGGCNIFTMAPQMWAVDGTEVLPSQCDAPALEGESIRTILQNYRTMWEEGLIPESAQVDGGAQFVSAFTAGNVGMMGSGNFAVGTYAEIAPDIDFGVAPLPGPEEGQISSFAGGDILMIPSKAEHKEAAREFLDWVISDDVQQGVYAESGNMPGRVDIAAEAFDGQEKLMTTLTALESAKTPYSTHFFALSNDPAGPWLQVIQTAVFDGDIDGAIETGRDRMNAIVCDE</sequence>
<dbReference type="OrthoDB" id="2509690at2"/>
<dbReference type="InterPro" id="IPR006059">
    <property type="entry name" value="SBP"/>
</dbReference>
<evidence type="ECO:0000256" key="3">
    <source>
        <dbReference type="SAM" id="SignalP"/>
    </source>
</evidence>
<geneLocation type="plasmid" evidence="4 5">
    <name>unnamed3</name>
</geneLocation>
<organism evidence="4 5">
    <name type="scientific">Qingshengfaniella alkalisoli</name>
    <dbReference type="NCBI Taxonomy" id="2599296"/>
    <lineage>
        <taxon>Bacteria</taxon>
        <taxon>Pseudomonadati</taxon>
        <taxon>Pseudomonadota</taxon>
        <taxon>Alphaproteobacteria</taxon>
        <taxon>Rhodobacterales</taxon>
        <taxon>Paracoccaceae</taxon>
        <taxon>Qingshengfaniella</taxon>
    </lineage>
</organism>
<dbReference type="AlphaFoldDB" id="A0A5B8IBZ0"/>
<dbReference type="CDD" id="cd13585">
    <property type="entry name" value="PBP2_TMBP_like"/>
    <property type="match status" value="1"/>
</dbReference>
<evidence type="ECO:0000256" key="1">
    <source>
        <dbReference type="ARBA" id="ARBA00004418"/>
    </source>
</evidence>
<keyword evidence="4" id="KW-0614">Plasmid</keyword>
<dbReference type="KEGG" id="lit:FPZ52_15070"/>
<evidence type="ECO:0000313" key="5">
    <source>
        <dbReference type="Proteomes" id="UP000318483"/>
    </source>
</evidence>
<dbReference type="Gene3D" id="3.40.190.10">
    <property type="entry name" value="Periplasmic binding protein-like II"/>
    <property type="match status" value="2"/>
</dbReference>
<dbReference type="EMBL" id="CP042264">
    <property type="protein sequence ID" value="QDY71036.1"/>
    <property type="molecule type" value="Genomic_DNA"/>
</dbReference>
<keyword evidence="3" id="KW-0732">Signal</keyword>
<reference evidence="4 5" key="1">
    <citation type="submission" date="2019-07" db="EMBL/GenBank/DDBJ databases">
        <title>Litoreibacter alkalisoli sp. nov., isolated from saline-alkaline soil.</title>
        <authorList>
            <person name="Wang S."/>
            <person name="Xu L."/>
            <person name="Xing Y.-T."/>
            <person name="Sun J.-Q."/>
        </authorList>
    </citation>
    <scope>NUCLEOTIDE SEQUENCE [LARGE SCALE GENOMIC DNA]</scope>
    <source>
        <strain evidence="4 5">LN3S51</strain>
        <plasmid evidence="4 5">unnamed3</plasmid>
    </source>
</reference>
<comment type="subcellular location">
    <subcellularLocation>
        <location evidence="1">Periplasm</location>
    </subcellularLocation>
</comment>
<keyword evidence="5" id="KW-1185">Reference proteome</keyword>
<dbReference type="SUPFAM" id="SSF53850">
    <property type="entry name" value="Periplasmic binding protein-like II"/>
    <property type="match status" value="1"/>
</dbReference>
<dbReference type="PANTHER" id="PTHR43649">
    <property type="entry name" value="ARABINOSE-BINDING PROTEIN-RELATED"/>
    <property type="match status" value="1"/>
</dbReference>
<proteinExistence type="inferred from homology"/>
<name>A0A5B8IBZ0_9RHOB</name>
<evidence type="ECO:0000313" key="4">
    <source>
        <dbReference type="EMBL" id="QDY71036.1"/>
    </source>
</evidence>
<dbReference type="GO" id="GO:0042597">
    <property type="term" value="C:periplasmic space"/>
    <property type="evidence" value="ECO:0007669"/>
    <property type="project" value="UniProtKB-SubCell"/>
</dbReference>
<gene>
    <name evidence="4" type="ORF">FPZ52_15070</name>
</gene>
<accession>A0A5B8IBZ0</accession>
<dbReference type="Pfam" id="PF01547">
    <property type="entry name" value="SBP_bac_1"/>
    <property type="match status" value="1"/>
</dbReference>
<comment type="similarity">
    <text evidence="2">Belongs to the bacterial solute-binding protein 1 family.</text>
</comment>
<dbReference type="PANTHER" id="PTHR43649:SF12">
    <property type="entry name" value="DIACETYLCHITOBIOSE BINDING PROTEIN DASA"/>
    <property type="match status" value="1"/>
</dbReference>
<evidence type="ECO:0000256" key="2">
    <source>
        <dbReference type="ARBA" id="ARBA00008520"/>
    </source>
</evidence>
<feature type="signal peptide" evidence="3">
    <location>
        <begin position="1"/>
        <end position="27"/>
    </location>
</feature>
<dbReference type="RefSeq" id="WP_146366452.1">
    <property type="nucleotide sequence ID" value="NZ_CP042264.1"/>
</dbReference>
<feature type="chain" id="PRO_5022917439" evidence="3">
    <location>
        <begin position="28"/>
        <end position="418"/>
    </location>
</feature>
<dbReference type="InterPro" id="IPR050490">
    <property type="entry name" value="Bact_solute-bd_prot1"/>
</dbReference>